<dbReference type="InterPro" id="IPR043504">
    <property type="entry name" value="Peptidase_S1_PA_chymotrypsin"/>
</dbReference>
<dbReference type="Proteomes" id="UP001241848">
    <property type="component" value="Unassembled WGS sequence"/>
</dbReference>
<sequence>MATFAAALRMKNQYAKKWMTTKGIFGVGIGYRDPKNHKKGAAVIIYTDSLSAAKSVLSKASAHSTGAKAPVRIVRSQPFRTNALYTRRIRPVPAGYSIGTIDASGTLGLVVADAECQSTKYMLSNNHVLNPHNTGGAIPTLQPGGADGGTLASDRVGTLYRYVRLRKSGQNLLDAAISAPLRNSLISPRYATIGVVPGYITSYKIGERLKKVGRTTGLVYGRVESIHTDVQIEYGENLGVLSFRDQSIIRGSKPISLPGDSGSVWLRRSDSYAAAVNFAGSNDGRISVSFPVERAMRAFKLQVAKPSGQALVKRRPAAPCSCTRPLTTKELARCKPKTVRLKPKR</sequence>
<evidence type="ECO:0000313" key="2">
    <source>
        <dbReference type="EMBL" id="MDP4097620.1"/>
    </source>
</evidence>
<keyword evidence="1" id="KW-0378">Hydrolase</keyword>
<keyword evidence="1" id="KW-0720">Serine protease</keyword>
<dbReference type="RefSeq" id="WP_305755207.1">
    <property type="nucleotide sequence ID" value="NZ_JAPCKK010000016.1"/>
</dbReference>
<keyword evidence="1" id="KW-0645">Protease</keyword>
<comment type="caution">
    <text evidence="2">The sequence shown here is derived from an EMBL/GenBank/DDBJ whole genome shotgun (WGS) entry which is preliminary data.</text>
</comment>
<evidence type="ECO:0008006" key="4">
    <source>
        <dbReference type="Google" id="ProtNLM"/>
    </source>
</evidence>
<accession>A0ABT9FSB6</accession>
<dbReference type="SUPFAM" id="SSF50494">
    <property type="entry name" value="Trypsin-like serine proteases"/>
    <property type="match status" value="1"/>
</dbReference>
<protein>
    <recommendedName>
        <fullName evidence="4">Serine protease</fullName>
    </recommendedName>
</protein>
<proteinExistence type="predicted"/>
<name>A0ABT9FSB6_9BACL</name>
<gene>
    <name evidence="2" type="ORF">OIN60_12635</name>
</gene>
<dbReference type="InterPro" id="IPR009003">
    <property type="entry name" value="Peptidase_S1_PA"/>
</dbReference>
<organism evidence="2 3">
    <name type="scientific">Paenibacillus zeirhizosphaerae</name>
    <dbReference type="NCBI Taxonomy" id="2987519"/>
    <lineage>
        <taxon>Bacteria</taxon>
        <taxon>Bacillati</taxon>
        <taxon>Bacillota</taxon>
        <taxon>Bacilli</taxon>
        <taxon>Bacillales</taxon>
        <taxon>Paenibacillaceae</taxon>
        <taxon>Paenibacillus</taxon>
    </lineage>
</organism>
<dbReference type="Gene3D" id="2.40.10.10">
    <property type="entry name" value="Trypsin-like serine proteases"/>
    <property type="match status" value="1"/>
</dbReference>
<evidence type="ECO:0000313" key="3">
    <source>
        <dbReference type="Proteomes" id="UP001241848"/>
    </source>
</evidence>
<evidence type="ECO:0000256" key="1">
    <source>
        <dbReference type="ARBA" id="ARBA00022825"/>
    </source>
</evidence>
<keyword evidence="3" id="KW-1185">Reference proteome</keyword>
<dbReference type="EMBL" id="JAPCKK010000016">
    <property type="protein sequence ID" value="MDP4097620.1"/>
    <property type="molecule type" value="Genomic_DNA"/>
</dbReference>
<reference evidence="2 3" key="1">
    <citation type="submission" date="2022-10" db="EMBL/GenBank/DDBJ databases">
        <title>Paenibacillus description and whole genome data of maize root bacterial community.</title>
        <authorList>
            <person name="Marton D."/>
            <person name="Farkas M."/>
            <person name="Cserhati M."/>
        </authorList>
    </citation>
    <scope>NUCLEOTIDE SEQUENCE [LARGE SCALE GENOMIC DNA]</scope>
    <source>
        <strain evidence="2 3">P96</strain>
    </source>
</reference>